<name>A0A975AII6_9FIRM</name>
<proteinExistence type="predicted"/>
<evidence type="ECO:0000313" key="3">
    <source>
        <dbReference type="Proteomes" id="UP000663499"/>
    </source>
</evidence>
<keyword evidence="3" id="KW-1185">Reference proteome</keyword>
<dbReference type="InterPro" id="IPR035205">
    <property type="entry name" value="DUF5320"/>
</dbReference>
<evidence type="ECO:0000256" key="1">
    <source>
        <dbReference type="SAM" id="MobiDB-lite"/>
    </source>
</evidence>
<protein>
    <submittedName>
        <fullName evidence="2">DUF5320 domain-containing protein</fullName>
    </submittedName>
</protein>
<accession>A0A975AII6</accession>
<feature type="region of interest" description="Disordered" evidence="1">
    <location>
        <begin position="1"/>
        <end position="27"/>
    </location>
</feature>
<dbReference type="AlphaFoldDB" id="A0A975AII6"/>
<gene>
    <name evidence="2" type="ORF">J0B03_00245</name>
</gene>
<evidence type="ECO:0000313" key="2">
    <source>
        <dbReference type="EMBL" id="QSX08560.1"/>
    </source>
</evidence>
<sequence>MPRRDGTGPMSQGAVTGRGLGRCTGVNANGATPFAGRGMGRMARGIGMGIGFGLGCGRGLGRFLLGSRQVGNERAILEEEKQILKSRMDAIDQMLNESTDDNA</sequence>
<organism evidence="2 3">
    <name type="scientific">Alkalibacter rhizosphaerae</name>
    <dbReference type="NCBI Taxonomy" id="2815577"/>
    <lineage>
        <taxon>Bacteria</taxon>
        <taxon>Bacillati</taxon>
        <taxon>Bacillota</taxon>
        <taxon>Clostridia</taxon>
        <taxon>Eubacteriales</taxon>
        <taxon>Eubacteriaceae</taxon>
        <taxon>Alkalibacter</taxon>
    </lineage>
</organism>
<dbReference type="Pfam" id="PF17253">
    <property type="entry name" value="DUF5320"/>
    <property type="match status" value="1"/>
</dbReference>
<dbReference type="EMBL" id="CP071444">
    <property type="protein sequence ID" value="QSX08560.1"/>
    <property type="molecule type" value="Genomic_DNA"/>
</dbReference>
<dbReference type="KEGG" id="alka:J0B03_00245"/>
<dbReference type="Proteomes" id="UP000663499">
    <property type="component" value="Chromosome"/>
</dbReference>
<reference evidence="2" key="1">
    <citation type="submission" date="2021-03" db="EMBL/GenBank/DDBJ databases">
        <title>Alkalibacter marinus sp. nov., isolated from tidal flat sediment.</title>
        <authorList>
            <person name="Namirimu T."/>
            <person name="Yang J.-A."/>
            <person name="Yang S.-H."/>
            <person name="Kim Y.-J."/>
            <person name="Kwon K.K."/>
        </authorList>
    </citation>
    <scope>NUCLEOTIDE SEQUENCE</scope>
    <source>
        <strain evidence="2">ES005</strain>
    </source>
</reference>
<dbReference type="RefSeq" id="WP_207299901.1">
    <property type="nucleotide sequence ID" value="NZ_CP071444.1"/>
</dbReference>